<name>E9GFB4_DAPPU</name>
<dbReference type="EMBL" id="GL732542">
    <property type="protein sequence ID" value="EFX81609.1"/>
    <property type="molecule type" value="Genomic_DNA"/>
</dbReference>
<dbReference type="KEGG" id="dpx:DAPPUDRAFT_241894"/>
<reference evidence="1 2" key="1">
    <citation type="journal article" date="2011" name="Science">
        <title>The ecoresponsive genome of Daphnia pulex.</title>
        <authorList>
            <person name="Colbourne J.K."/>
            <person name="Pfrender M.E."/>
            <person name="Gilbert D."/>
            <person name="Thomas W.K."/>
            <person name="Tucker A."/>
            <person name="Oakley T.H."/>
            <person name="Tokishita S."/>
            <person name="Aerts A."/>
            <person name="Arnold G.J."/>
            <person name="Basu M.K."/>
            <person name="Bauer D.J."/>
            <person name="Caceres C.E."/>
            <person name="Carmel L."/>
            <person name="Casola C."/>
            <person name="Choi J.H."/>
            <person name="Detter J.C."/>
            <person name="Dong Q."/>
            <person name="Dusheyko S."/>
            <person name="Eads B.D."/>
            <person name="Frohlich T."/>
            <person name="Geiler-Samerotte K.A."/>
            <person name="Gerlach D."/>
            <person name="Hatcher P."/>
            <person name="Jogdeo S."/>
            <person name="Krijgsveld J."/>
            <person name="Kriventseva E.V."/>
            <person name="Kultz D."/>
            <person name="Laforsch C."/>
            <person name="Lindquist E."/>
            <person name="Lopez J."/>
            <person name="Manak J.R."/>
            <person name="Muller J."/>
            <person name="Pangilinan J."/>
            <person name="Patwardhan R.P."/>
            <person name="Pitluck S."/>
            <person name="Pritham E.J."/>
            <person name="Rechtsteiner A."/>
            <person name="Rho M."/>
            <person name="Rogozin I.B."/>
            <person name="Sakarya O."/>
            <person name="Salamov A."/>
            <person name="Schaack S."/>
            <person name="Shapiro H."/>
            <person name="Shiga Y."/>
            <person name="Skalitzky C."/>
            <person name="Smith Z."/>
            <person name="Souvorov A."/>
            <person name="Sung W."/>
            <person name="Tang Z."/>
            <person name="Tsuchiya D."/>
            <person name="Tu H."/>
            <person name="Vos H."/>
            <person name="Wang M."/>
            <person name="Wolf Y.I."/>
            <person name="Yamagata H."/>
            <person name="Yamada T."/>
            <person name="Ye Y."/>
            <person name="Shaw J.R."/>
            <person name="Andrews J."/>
            <person name="Crease T.J."/>
            <person name="Tang H."/>
            <person name="Lucas S.M."/>
            <person name="Robertson H.M."/>
            <person name="Bork P."/>
            <person name="Koonin E.V."/>
            <person name="Zdobnov E.M."/>
            <person name="Grigoriev I.V."/>
            <person name="Lynch M."/>
            <person name="Boore J.L."/>
        </authorList>
    </citation>
    <scope>NUCLEOTIDE SEQUENCE [LARGE SCALE GENOMIC DNA]</scope>
</reference>
<keyword evidence="2" id="KW-1185">Reference proteome</keyword>
<evidence type="ECO:0000313" key="2">
    <source>
        <dbReference type="Proteomes" id="UP000000305"/>
    </source>
</evidence>
<dbReference type="InParanoid" id="E9GFB4"/>
<accession>E9GFB4</accession>
<dbReference type="AlphaFoldDB" id="E9GFB4"/>
<organism evidence="1 2">
    <name type="scientific">Daphnia pulex</name>
    <name type="common">Water flea</name>
    <dbReference type="NCBI Taxonomy" id="6669"/>
    <lineage>
        <taxon>Eukaryota</taxon>
        <taxon>Metazoa</taxon>
        <taxon>Ecdysozoa</taxon>
        <taxon>Arthropoda</taxon>
        <taxon>Crustacea</taxon>
        <taxon>Branchiopoda</taxon>
        <taxon>Diplostraca</taxon>
        <taxon>Cladocera</taxon>
        <taxon>Anomopoda</taxon>
        <taxon>Daphniidae</taxon>
        <taxon>Daphnia</taxon>
    </lineage>
</organism>
<evidence type="ECO:0000313" key="1">
    <source>
        <dbReference type="EMBL" id="EFX81609.1"/>
    </source>
</evidence>
<protein>
    <submittedName>
        <fullName evidence="1">Uncharacterized protein</fullName>
    </submittedName>
</protein>
<proteinExistence type="predicted"/>
<dbReference type="Proteomes" id="UP000000305">
    <property type="component" value="Unassembled WGS sequence"/>
</dbReference>
<sequence length="55" mass="6065">MGGIQERSFIDGTVFFTSRITTDDGLMGTLLLELPEPATTTGMKYNVLNQGIQER</sequence>
<dbReference type="HOGENOM" id="CLU_3034473_0_0_1"/>
<gene>
    <name evidence="1" type="ORF">DAPPUDRAFT_241894</name>
</gene>